<dbReference type="RefSeq" id="WP_194537598.1">
    <property type="nucleotide sequence ID" value="NZ_JACEFB010000004.1"/>
</dbReference>
<keyword evidence="3" id="KW-1185">Reference proteome</keyword>
<evidence type="ECO:0000313" key="3">
    <source>
        <dbReference type="Proteomes" id="UP000542342"/>
    </source>
</evidence>
<feature type="chain" id="PRO_5031042717" evidence="1">
    <location>
        <begin position="22"/>
        <end position="308"/>
    </location>
</feature>
<sequence>MRTPLAAWTAPLVLLGTTAAAALVQPAAPPKLDPALVQKQKEQLKGHLAKVKISGVHVVETPHFLFASTLEGGKVQAMQGPLEKLVPVARSALALPGDEMPWAGKLAICYLPEPRDFRTFVREVLREQPERVHYRLNAEAPLLVTSGQAIGAATEAERQQVVLAQVAEAFLRGRYPQSQFPAWLTGGFGRVCLLRADGLKSPRYAAYRKQVLQLIRENRLKPSDLLGEQLPERGEVLANSFVEFLAFGPEANNFPALLSGFRPDENGQIPSAVALLERLGLVGTAFEERWRNWVLGKLPAPKKDPVRK</sequence>
<comment type="caution">
    <text evidence="2">The sequence shown here is derived from an EMBL/GenBank/DDBJ whole genome shotgun (WGS) entry which is preliminary data.</text>
</comment>
<evidence type="ECO:0000256" key="1">
    <source>
        <dbReference type="SAM" id="SignalP"/>
    </source>
</evidence>
<accession>A0A7V9ABW8</accession>
<gene>
    <name evidence="2" type="ORF">H0921_08385</name>
</gene>
<name>A0A7V9ABW8_9BACT</name>
<dbReference type="Proteomes" id="UP000542342">
    <property type="component" value="Unassembled WGS sequence"/>
</dbReference>
<keyword evidence="1" id="KW-0732">Signal</keyword>
<dbReference type="EMBL" id="JACEFB010000004">
    <property type="protein sequence ID" value="MBA2226177.1"/>
    <property type="molecule type" value="Genomic_DNA"/>
</dbReference>
<evidence type="ECO:0000313" key="2">
    <source>
        <dbReference type="EMBL" id="MBA2226177.1"/>
    </source>
</evidence>
<protein>
    <submittedName>
        <fullName evidence="2">Uncharacterized protein</fullName>
    </submittedName>
</protein>
<organism evidence="2 3">
    <name type="scientific">Thermogemmata fonticola</name>
    <dbReference type="NCBI Taxonomy" id="2755323"/>
    <lineage>
        <taxon>Bacteria</taxon>
        <taxon>Pseudomonadati</taxon>
        <taxon>Planctomycetota</taxon>
        <taxon>Planctomycetia</taxon>
        <taxon>Gemmatales</taxon>
        <taxon>Gemmataceae</taxon>
        <taxon>Thermogemmata</taxon>
    </lineage>
</organism>
<dbReference type="AlphaFoldDB" id="A0A7V9ABW8"/>
<reference evidence="2 3" key="1">
    <citation type="submission" date="2020-07" db="EMBL/GenBank/DDBJ databases">
        <title>Thermogemmata thermophila gen. nov., sp. nov., a novel moderate thermophilic planctomycete from a Kamchatka hot spring.</title>
        <authorList>
            <person name="Elcheninov A.G."/>
            <person name="Podosokorskaya O.A."/>
            <person name="Kovaleva O.L."/>
            <person name="Novikov A."/>
            <person name="Bonch-Osmolovskaya E.A."/>
            <person name="Toshchakov S.V."/>
            <person name="Kublanov I.V."/>
        </authorList>
    </citation>
    <scope>NUCLEOTIDE SEQUENCE [LARGE SCALE GENOMIC DNA]</scope>
    <source>
        <strain evidence="2 3">2918</strain>
    </source>
</reference>
<proteinExistence type="predicted"/>
<feature type="signal peptide" evidence="1">
    <location>
        <begin position="1"/>
        <end position="21"/>
    </location>
</feature>